<gene>
    <name evidence="1" type="ORF">EZ444_06305</name>
</gene>
<dbReference type="AlphaFoldDB" id="A0A4R0NB60"/>
<evidence type="ECO:0000313" key="2">
    <source>
        <dbReference type="Proteomes" id="UP000291117"/>
    </source>
</evidence>
<sequence>MMKFNSLNILLFWAFFLISIPAVMAQDFLLGGVIFEKGTSNRIAASEVINKRSGFRVVSSDFGLFQIRASIGDTLLVIKRDFSDAEVVVANNKDLAIYLERGKMLREVNISGQTKKQELQDLKRDYRNKGSFYQGKPPFLSFLFMPLTAVYELFGRTPKNARRFGRYYETEMQQSRIDGFFNEYLIQNNTDLKGADLEKFMLDYRPEYEKAKNWAEYDAIKYIRDSYKKYTDTLGKPIKN</sequence>
<evidence type="ECO:0008006" key="3">
    <source>
        <dbReference type="Google" id="ProtNLM"/>
    </source>
</evidence>
<dbReference type="EMBL" id="SJSM01000003">
    <property type="protein sequence ID" value="TCC97529.1"/>
    <property type="molecule type" value="Genomic_DNA"/>
</dbReference>
<evidence type="ECO:0000313" key="1">
    <source>
        <dbReference type="EMBL" id="TCC97529.1"/>
    </source>
</evidence>
<name>A0A4R0NB60_9SPHI</name>
<dbReference type="OrthoDB" id="789400at2"/>
<dbReference type="Proteomes" id="UP000291117">
    <property type="component" value="Unassembled WGS sequence"/>
</dbReference>
<reference evidence="1 2" key="1">
    <citation type="submission" date="2019-02" db="EMBL/GenBank/DDBJ databases">
        <title>Pedobacter sp. RP-3-8 sp. nov., isolated from Arctic soil.</title>
        <authorList>
            <person name="Dahal R.H."/>
        </authorList>
    </citation>
    <scope>NUCLEOTIDE SEQUENCE [LARGE SCALE GENOMIC DNA]</scope>
    <source>
        <strain evidence="1 2">RP-3-8</strain>
    </source>
</reference>
<accession>A0A4R0NB60</accession>
<organism evidence="1 2">
    <name type="scientific">Pedobacter hiemivivus</name>
    <dbReference type="NCBI Taxonomy" id="2530454"/>
    <lineage>
        <taxon>Bacteria</taxon>
        <taxon>Pseudomonadati</taxon>
        <taxon>Bacteroidota</taxon>
        <taxon>Sphingobacteriia</taxon>
        <taxon>Sphingobacteriales</taxon>
        <taxon>Sphingobacteriaceae</taxon>
        <taxon>Pedobacter</taxon>
    </lineage>
</organism>
<protein>
    <recommendedName>
        <fullName evidence="3">Carboxypeptidase-like regulatory domain-containing protein</fullName>
    </recommendedName>
</protein>
<comment type="caution">
    <text evidence="1">The sequence shown here is derived from an EMBL/GenBank/DDBJ whole genome shotgun (WGS) entry which is preliminary data.</text>
</comment>
<keyword evidence="2" id="KW-1185">Reference proteome</keyword>
<proteinExistence type="predicted"/>